<sequence length="787" mass="87191">MAVHASVNGTTAIPWRGSRKKLSLLEKLRSCQDAWCPGAPWDRDRAHAAISGAPAGSFLVVRDSVTSQPCLLCVSAGDQNGEVLDYNMNCTGTAFQVSASRLSFSELPQLVLFYSLSRDVLAVCLSIPSLIYSKSEMNKDHLSQLEPNTWLSPPPEYQTEEVPQKEPSHVMCSIQLTSSNGALCIINPLYIHEHGDEWLTHKPAGLQLSHIRRERRLSTTRTWAGAGIQSKRATSLDQESKYSNTEAAGLTRARSADSPLTPQTPTEVVLRRPSRDLTCSIHQRASTGSLSTPTTPGTPEQHRHSSPVPQSPHRVSWIEDGVWLPPPRPSSLLQPPSLELDSLSISSIEEEQETQIASPTPHHPSAHRLADKVMHRLSAVGQALGGLVSQKKRLTNRVVELSERKGTAFGETVKSFVEVTLKGGSDPSGPMGAEFLQEVRSSLSSLREILLDYPDIQAILDSITDLNDPEIDSLVEITLHKVALKPVSSHLYSCIHTARTNDGSFQRLQGNFLVLEKNGVEELGGSKGVGVPDPLTLDRIQQRWASMHEAYSPNKKIQILLKVCKSIYHSMSANATSSTGTVFGADDFLPCLTWVLLRSNLISLQVDTDYMMELLDPTQLQGEGGYYLTTLYASLFYINSFQPRLAARQLSVEAQHSINQWHRRRTLHCNKSRRSVQRRTIRRQMAKQNLETETKSKSKSGTENESEEAGVTGQSTETSTEADFMPSENTECEQELEDQPQTSVQTDFQAAKQQEMMTSEQEDRLSVCTETEETKDDSDEELKGDLR</sequence>
<dbReference type="Pfam" id="PF23268">
    <property type="entry name" value="RIN1"/>
    <property type="match status" value="1"/>
</dbReference>
<dbReference type="PANTHER" id="PTHR23101">
    <property type="entry name" value="RAB GDP/GTP EXCHANGE FACTOR"/>
    <property type="match status" value="1"/>
</dbReference>
<name>A0A3Q2E372_CYPVA</name>
<feature type="compositionally biased region" description="Basic residues" evidence="2">
    <location>
        <begin position="672"/>
        <end position="685"/>
    </location>
</feature>
<dbReference type="PANTHER" id="PTHR23101:SF72">
    <property type="entry name" value="RAS AND RAB INTERACTOR-LIKE PROTEIN"/>
    <property type="match status" value="1"/>
</dbReference>
<dbReference type="GeneTree" id="ENSGT00940000154866"/>
<dbReference type="Gene3D" id="3.30.505.10">
    <property type="entry name" value="SH2 domain"/>
    <property type="match status" value="1"/>
</dbReference>
<keyword evidence="1" id="KW-0343">GTPase activation</keyword>
<reference evidence="4" key="2">
    <citation type="submission" date="2025-09" db="UniProtKB">
        <authorList>
            <consortium name="Ensembl"/>
        </authorList>
    </citation>
    <scope>IDENTIFICATION</scope>
</reference>
<dbReference type="GO" id="GO:0005085">
    <property type="term" value="F:guanyl-nucleotide exchange factor activity"/>
    <property type="evidence" value="ECO:0007669"/>
    <property type="project" value="InterPro"/>
</dbReference>
<feature type="region of interest" description="Disordered" evidence="2">
    <location>
        <begin position="228"/>
        <end position="313"/>
    </location>
</feature>
<dbReference type="SUPFAM" id="SSF109993">
    <property type="entry name" value="VPS9 domain"/>
    <property type="match status" value="1"/>
</dbReference>
<evidence type="ECO:0000256" key="1">
    <source>
        <dbReference type="ARBA" id="ARBA00022468"/>
    </source>
</evidence>
<dbReference type="RefSeq" id="XP_015253897.1">
    <property type="nucleotide sequence ID" value="XM_015398411.1"/>
</dbReference>
<feature type="compositionally biased region" description="Basic and acidic residues" evidence="2">
    <location>
        <begin position="690"/>
        <end position="702"/>
    </location>
</feature>
<dbReference type="InterPro" id="IPR003123">
    <property type="entry name" value="VPS9"/>
</dbReference>
<reference evidence="4" key="1">
    <citation type="submission" date="2025-08" db="UniProtKB">
        <authorList>
            <consortium name="Ensembl"/>
        </authorList>
    </citation>
    <scope>IDENTIFICATION</scope>
</reference>
<protein>
    <submittedName>
        <fullName evidence="4">Ras and Rab interactor 3-like</fullName>
    </submittedName>
</protein>
<dbReference type="GeneID" id="107100056"/>
<evidence type="ECO:0000313" key="5">
    <source>
        <dbReference type="Proteomes" id="UP000265020"/>
    </source>
</evidence>
<evidence type="ECO:0000313" key="4">
    <source>
        <dbReference type="Ensembl" id="ENSCVAP00000025789.1"/>
    </source>
</evidence>
<feature type="region of interest" description="Disordered" evidence="2">
    <location>
        <begin position="672"/>
        <end position="787"/>
    </location>
</feature>
<accession>A0A3Q2E372</accession>
<dbReference type="Gene3D" id="1.20.1050.80">
    <property type="entry name" value="VPS9 domain"/>
    <property type="match status" value="1"/>
</dbReference>
<dbReference type="OMA" id="APWDREG"/>
<feature type="compositionally biased region" description="Polar residues" evidence="2">
    <location>
        <begin position="739"/>
        <end position="759"/>
    </location>
</feature>
<dbReference type="SUPFAM" id="SSF55550">
    <property type="entry name" value="SH2 domain"/>
    <property type="match status" value="1"/>
</dbReference>
<feature type="compositionally biased region" description="Acidic residues" evidence="2">
    <location>
        <begin position="770"/>
        <end position="780"/>
    </location>
</feature>
<organism evidence="4 5">
    <name type="scientific">Cyprinodon variegatus</name>
    <name type="common">Sheepshead minnow</name>
    <dbReference type="NCBI Taxonomy" id="28743"/>
    <lineage>
        <taxon>Eukaryota</taxon>
        <taxon>Metazoa</taxon>
        <taxon>Chordata</taxon>
        <taxon>Craniata</taxon>
        <taxon>Vertebrata</taxon>
        <taxon>Euteleostomi</taxon>
        <taxon>Actinopterygii</taxon>
        <taxon>Neopterygii</taxon>
        <taxon>Teleostei</taxon>
        <taxon>Neoteleostei</taxon>
        <taxon>Acanthomorphata</taxon>
        <taxon>Ovalentaria</taxon>
        <taxon>Atherinomorphae</taxon>
        <taxon>Cyprinodontiformes</taxon>
        <taxon>Cyprinodontidae</taxon>
        <taxon>Cyprinodon</taxon>
    </lineage>
</organism>
<evidence type="ECO:0000259" key="3">
    <source>
        <dbReference type="PROSITE" id="PS51205"/>
    </source>
</evidence>
<dbReference type="GO" id="GO:0031267">
    <property type="term" value="F:small GTPase binding"/>
    <property type="evidence" value="ECO:0007669"/>
    <property type="project" value="TreeGrafter"/>
</dbReference>
<dbReference type="GO" id="GO:0005829">
    <property type="term" value="C:cytosol"/>
    <property type="evidence" value="ECO:0007669"/>
    <property type="project" value="TreeGrafter"/>
</dbReference>
<feature type="compositionally biased region" description="Polar residues" evidence="2">
    <location>
        <begin position="231"/>
        <end position="246"/>
    </location>
</feature>
<dbReference type="SMART" id="SM00167">
    <property type="entry name" value="VPS9"/>
    <property type="match status" value="1"/>
</dbReference>
<proteinExistence type="predicted"/>
<feature type="domain" description="VPS9" evidence="3">
    <location>
        <begin position="502"/>
        <end position="647"/>
    </location>
</feature>
<feature type="compositionally biased region" description="Low complexity" evidence="2">
    <location>
        <begin position="286"/>
        <end position="299"/>
    </location>
</feature>
<dbReference type="CTD" id="126432"/>
<dbReference type="RefSeq" id="XP_015253898.1">
    <property type="nucleotide sequence ID" value="XM_015398412.1"/>
</dbReference>
<dbReference type="InterPro" id="IPR045046">
    <property type="entry name" value="Vps9-like"/>
</dbReference>
<dbReference type="Pfam" id="PF02204">
    <property type="entry name" value="VPS9"/>
    <property type="match status" value="1"/>
</dbReference>
<dbReference type="AlphaFoldDB" id="A0A3Q2E372"/>
<dbReference type="InterPro" id="IPR037191">
    <property type="entry name" value="VPS9_dom_sf"/>
</dbReference>
<dbReference type="InterPro" id="IPR036860">
    <property type="entry name" value="SH2_dom_sf"/>
</dbReference>
<dbReference type="GO" id="GO:0016192">
    <property type="term" value="P:vesicle-mediated transport"/>
    <property type="evidence" value="ECO:0007669"/>
    <property type="project" value="InterPro"/>
</dbReference>
<dbReference type="STRING" id="28743.ENSCVAP00000025789"/>
<keyword evidence="5" id="KW-1185">Reference proteome</keyword>
<dbReference type="OrthoDB" id="21085at2759"/>
<dbReference type="GO" id="GO:0005096">
    <property type="term" value="F:GTPase activator activity"/>
    <property type="evidence" value="ECO:0007669"/>
    <property type="project" value="UniProtKB-KW"/>
</dbReference>
<dbReference type="GO" id="GO:0030139">
    <property type="term" value="C:endocytic vesicle"/>
    <property type="evidence" value="ECO:0007669"/>
    <property type="project" value="TreeGrafter"/>
</dbReference>
<dbReference type="Proteomes" id="UP000265020">
    <property type="component" value="Unassembled WGS sequence"/>
</dbReference>
<feature type="compositionally biased region" description="Polar residues" evidence="2">
    <location>
        <begin position="712"/>
        <end position="721"/>
    </location>
</feature>
<dbReference type="Ensembl" id="ENSCVAT00000000739.1">
    <property type="protein sequence ID" value="ENSCVAP00000025789.1"/>
    <property type="gene ID" value="ENSCVAG00000010851.1"/>
</dbReference>
<dbReference type="PROSITE" id="PS51205">
    <property type="entry name" value="VPS9"/>
    <property type="match status" value="1"/>
</dbReference>
<dbReference type="KEGG" id="cvg:107100056"/>
<evidence type="ECO:0000256" key="2">
    <source>
        <dbReference type="SAM" id="MobiDB-lite"/>
    </source>
</evidence>